<name>A0A836CFG7_9STRA</name>
<keyword evidence="2" id="KW-0732">Signal</keyword>
<accession>A0A836CFG7</accession>
<keyword evidence="4" id="KW-1185">Reference proteome</keyword>
<dbReference type="AlphaFoldDB" id="A0A836CFG7"/>
<reference evidence="3" key="1">
    <citation type="submission" date="2021-02" db="EMBL/GenBank/DDBJ databases">
        <title>First Annotated Genome of the Yellow-green Alga Tribonema minus.</title>
        <authorList>
            <person name="Mahan K.M."/>
        </authorList>
    </citation>
    <scope>NUCLEOTIDE SEQUENCE</scope>
    <source>
        <strain evidence="3">UTEX B ZZ1240</strain>
    </source>
</reference>
<evidence type="ECO:0000313" key="4">
    <source>
        <dbReference type="Proteomes" id="UP000664859"/>
    </source>
</evidence>
<gene>
    <name evidence="3" type="ORF">JKP88DRAFT_263418</name>
</gene>
<evidence type="ECO:0000256" key="2">
    <source>
        <dbReference type="SAM" id="SignalP"/>
    </source>
</evidence>
<evidence type="ECO:0000313" key="3">
    <source>
        <dbReference type="EMBL" id="KAG5181931.1"/>
    </source>
</evidence>
<evidence type="ECO:0000256" key="1">
    <source>
        <dbReference type="SAM" id="MobiDB-lite"/>
    </source>
</evidence>
<protein>
    <submittedName>
        <fullName evidence="3">Uncharacterized protein</fullName>
    </submittedName>
</protein>
<dbReference type="EMBL" id="JAFCMP010000279">
    <property type="protein sequence ID" value="KAG5181931.1"/>
    <property type="molecule type" value="Genomic_DNA"/>
</dbReference>
<feature type="region of interest" description="Disordered" evidence="1">
    <location>
        <begin position="97"/>
        <end position="162"/>
    </location>
</feature>
<dbReference type="Proteomes" id="UP000664859">
    <property type="component" value="Unassembled WGS sequence"/>
</dbReference>
<organism evidence="3 4">
    <name type="scientific">Tribonema minus</name>
    <dbReference type="NCBI Taxonomy" id="303371"/>
    <lineage>
        <taxon>Eukaryota</taxon>
        <taxon>Sar</taxon>
        <taxon>Stramenopiles</taxon>
        <taxon>Ochrophyta</taxon>
        <taxon>PX clade</taxon>
        <taxon>Xanthophyceae</taxon>
        <taxon>Tribonematales</taxon>
        <taxon>Tribonemataceae</taxon>
        <taxon>Tribonema</taxon>
    </lineage>
</organism>
<feature type="compositionally biased region" description="Low complexity" evidence="1">
    <location>
        <begin position="120"/>
        <end position="147"/>
    </location>
</feature>
<feature type="signal peptide" evidence="2">
    <location>
        <begin position="1"/>
        <end position="17"/>
    </location>
</feature>
<proteinExistence type="predicted"/>
<comment type="caution">
    <text evidence="3">The sequence shown here is derived from an EMBL/GenBank/DDBJ whole genome shotgun (WGS) entry which is preliminary data.</text>
</comment>
<feature type="chain" id="PRO_5032269399" evidence="2">
    <location>
        <begin position="18"/>
        <end position="217"/>
    </location>
</feature>
<sequence length="217" mass="23360">MRLSAIVALCVALRASANKECDNLSKVEGACAVDDVCLACINEYSPNIADPPPTCWMYIEEVYNSFPEPTECHVYVESPFAVLVRCDAKVVTGDTQCLRPRTPTPGPIFPNVRPTREPTTEPTVEPTTEPTVETTGETIGEPTTEPTAVVTRPRPTNEATRAPTDLPIATRRPTIVTPLPIPTIEPTVETTVDTSGAALLLTSRLLKFVLAGAALFV</sequence>